<feature type="compositionally biased region" description="Polar residues" evidence="1">
    <location>
        <begin position="101"/>
        <end position="128"/>
    </location>
</feature>
<evidence type="ECO:0000313" key="2">
    <source>
        <dbReference type="EMBL" id="CAA7402642.1"/>
    </source>
</evidence>
<sequence>MPLPLGHAIIGTPWTTLSSDEFQPQCVRNPPVDSCRRIFTCGAHDDTTSPNLLLWTLKKAESALFSRGLRTTQRNRSPLASSPSASSVSCSSGRVPPLPKDTNSTDPRGCSSSHATQPDESLSDSSPPFRTIGPTGALMAPPSRPSKLLRNIPAASRYRLLCLRSQV</sequence>
<feature type="compositionally biased region" description="Low complexity" evidence="1">
    <location>
        <begin position="77"/>
        <end position="92"/>
    </location>
</feature>
<gene>
    <name evidence="2" type="ORF">SI8410_09013320</name>
</gene>
<dbReference type="Proteomes" id="UP000663760">
    <property type="component" value="Chromosome 9"/>
</dbReference>
<proteinExistence type="predicted"/>
<accession>A0A7I8KYP9</accession>
<reference evidence="2" key="1">
    <citation type="submission" date="2020-02" db="EMBL/GenBank/DDBJ databases">
        <authorList>
            <person name="Scholz U."/>
            <person name="Mascher M."/>
            <person name="Fiebig A."/>
        </authorList>
    </citation>
    <scope>NUCLEOTIDE SEQUENCE</scope>
</reference>
<dbReference type="EMBL" id="LR746272">
    <property type="protein sequence ID" value="CAA7402642.1"/>
    <property type="molecule type" value="Genomic_DNA"/>
</dbReference>
<feature type="region of interest" description="Disordered" evidence="1">
    <location>
        <begin position="68"/>
        <end position="145"/>
    </location>
</feature>
<evidence type="ECO:0000256" key="1">
    <source>
        <dbReference type="SAM" id="MobiDB-lite"/>
    </source>
</evidence>
<evidence type="ECO:0000313" key="3">
    <source>
        <dbReference type="Proteomes" id="UP000663760"/>
    </source>
</evidence>
<name>A0A7I8KYP9_SPIIN</name>
<protein>
    <submittedName>
        <fullName evidence="2">Uncharacterized protein</fullName>
    </submittedName>
</protein>
<organism evidence="2 3">
    <name type="scientific">Spirodela intermedia</name>
    <name type="common">Intermediate duckweed</name>
    <dbReference type="NCBI Taxonomy" id="51605"/>
    <lineage>
        <taxon>Eukaryota</taxon>
        <taxon>Viridiplantae</taxon>
        <taxon>Streptophyta</taxon>
        <taxon>Embryophyta</taxon>
        <taxon>Tracheophyta</taxon>
        <taxon>Spermatophyta</taxon>
        <taxon>Magnoliopsida</taxon>
        <taxon>Liliopsida</taxon>
        <taxon>Araceae</taxon>
        <taxon>Lemnoideae</taxon>
        <taxon>Spirodela</taxon>
    </lineage>
</organism>
<dbReference type="AlphaFoldDB" id="A0A7I8KYP9"/>
<keyword evidence="3" id="KW-1185">Reference proteome</keyword>